<comment type="cofactor">
    <cofactor evidence="1">
        <name>heme</name>
        <dbReference type="ChEBI" id="CHEBI:30413"/>
    </cofactor>
</comment>
<protein>
    <recommendedName>
        <fullName evidence="6">Succinate dehydrogenase hydrophobic membrane anchor subunit</fullName>
    </recommendedName>
</protein>
<organism evidence="17 18">
    <name type="scientific">Pelagibacterium nitratireducens</name>
    <dbReference type="NCBI Taxonomy" id="1046114"/>
    <lineage>
        <taxon>Bacteria</taxon>
        <taxon>Pseudomonadati</taxon>
        <taxon>Pseudomonadota</taxon>
        <taxon>Alphaproteobacteria</taxon>
        <taxon>Hyphomicrobiales</taxon>
        <taxon>Devosiaceae</taxon>
        <taxon>Pelagibacterium</taxon>
    </lineage>
</organism>
<dbReference type="InterPro" id="IPR034804">
    <property type="entry name" value="SQR/QFR_C/D"/>
</dbReference>
<reference evidence="17 18" key="1">
    <citation type="submission" date="2024-02" db="EMBL/GenBank/DDBJ databases">
        <title>Complete genome sequence of Pelagibacterium nitratireducens ZH15.</title>
        <authorList>
            <person name="Zhao L.H."/>
        </authorList>
    </citation>
    <scope>NUCLEOTIDE SEQUENCE [LARGE SCALE GENOMIC DNA]</scope>
    <source>
        <strain evidence="17 18">ZH15</strain>
    </source>
</reference>
<evidence type="ECO:0000256" key="13">
    <source>
        <dbReference type="ARBA" id="ARBA00022989"/>
    </source>
</evidence>
<comment type="subcellular location">
    <subcellularLocation>
        <location evidence="3">Membrane</location>
        <topology evidence="3">Multi-pass membrane protein</topology>
    </subcellularLocation>
</comment>
<keyword evidence="13 16" id="KW-1133">Transmembrane helix</keyword>
<dbReference type="InterPro" id="IPR000701">
    <property type="entry name" value="SuccDH_FuR_B_TM-su"/>
</dbReference>
<keyword evidence="7" id="KW-0813">Transport</keyword>
<dbReference type="SUPFAM" id="SSF81343">
    <property type="entry name" value="Fumarate reductase respiratory complex transmembrane subunits"/>
    <property type="match status" value="1"/>
</dbReference>
<comment type="function">
    <text evidence="2">Membrane-anchoring subunit of succinate dehydrogenase (SDH).</text>
</comment>
<evidence type="ECO:0000256" key="15">
    <source>
        <dbReference type="ARBA" id="ARBA00023136"/>
    </source>
</evidence>
<keyword evidence="11" id="KW-0479">Metal-binding</keyword>
<evidence type="ECO:0000313" key="18">
    <source>
        <dbReference type="Proteomes" id="UP001369958"/>
    </source>
</evidence>
<evidence type="ECO:0000256" key="16">
    <source>
        <dbReference type="SAM" id="Phobius"/>
    </source>
</evidence>
<evidence type="ECO:0000256" key="1">
    <source>
        <dbReference type="ARBA" id="ARBA00001971"/>
    </source>
</evidence>
<dbReference type="Proteomes" id="UP001369958">
    <property type="component" value="Chromosome"/>
</dbReference>
<dbReference type="CDD" id="cd03495">
    <property type="entry name" value="SQR_TypeC_SdhD_like"/>
    <property type="match status" value="1"/>
</dbReference>
<evidence type="ECO:0000256" key="12">
    <source>
        <dbReference type="ARBA" id="ARBA00022982"/>
    </source>
</evidence>
<evidence type="ECO:0000256" key="14">
    <source>
        <dbReference type="ARBA" id="ARBA00023004"/>
    </source>
</evidence>
<dbReference type="Pfam" id="PF01127">
    <property type="entry name" value="Sdh_cyt"/>
    <property type="match status" value="1"/>
</dbReference>
<feature type="transmembrane region" description="Helical" evidence="16">
    <location>
        <begin position="89"/>
        <end position="114"/>
    </location>
</feature>
<evidence type="ECO:0000256" key="10">
    <source>
        <dbReference type="ARBA" id="ARBA00022692"/>
    </source>
</evidence>
<evidence type="ECO:0000313" key="17">
    <source>
        <dbReference type="EMBL" id="WWT33097.1"/>
    </source>
</evidence>
<evidence type="ECO:0000256" key="8">
    <source>
        <dbReference type="ARBA" id="ARBA00022532"/>
    </source>
</evidence>
<accession>A0ABZ2I7M3</accession>
<name>A0ABZ2I7M3_9HYPH</name>
<evidence type="ECO:0000256" key="9">
    <source>
        <dbReference type="ARBA" id="ARBA00022617"/>
    </source>
</evidence>
<keyword evidence="8" id="KW-0816">Tricarboxylic acid cycle</keyword>
<comment type="subunit">
    <text evidence="5">Part of an enzyme complex containing four subunits: a flavoprotein, an iron-sulfur protein, plus two membrane-anchoring proteins, SdhC and SdhD.</text>
</comment>
<keyword evidence="14" id="KW-0408">Iron</keyword>
<comment type="pathway">
    <text evidence="4">Carbohydrate metabolism; tricarboxylic acid cycle.</text>
</comment>
<evidence type="ECO:0000256" key="4">
    <source>
        <dbReference type="ARBA" id="ARBA00005163"/>
    </source>
</evidence>
<sequence length="116" mass="12419">MQTNPKEKGTGAFILQRVTGAINIVLVGFLIWLVVSLSGADRAQMTATFANPLVSILAIVLFAVAFIHMRNGMNEVIEDYIHEPRNHSLAKAANTIFTVIVGVIALVSVLVLAFGG</sequence>
<dbReference type="NCBIfam" id="TIGR02968">
    <property type="entry name" value="succ_dehyd_anc"/>
    <property type="match status" value="1"/>
</dbReference>
<dbReference type="EMBL" id="CP146275">
    <property type="protein sequence ID" value="WWT33097.1"/>
    <property type="molecule type" value="Genomic_DNA"/>
</dbReference>
<dbReference type="InterPro" id="IPR014312">
    <property type="entry name" value="Succ_DH_anchor"/>
</dbReference>
<feature type="transmembrane region" description="Helical" evidence="16">
    <location>
        <begin position="12"/>
        <end position="35"/>
    </location>
</feature>
<evidence type="ECO:0000256" key="3">
    <source>
        <dbReference type="ARBA" id="ARBA00004141"/>
    </source>
</evidence>
<evidence type="ECO:0000256" key="2">
    <source>
        <dbReference type="ARBA" id="ARBA00004050"/>
    </source>
</evidence>
<dbReference type="Gene3D" id="1.20.1300.10">
    <property type="entry name" value="Fumarate reductase/succinate dehydrogenase, transmembrane subunit"/>
    <property type="match status" value="1"/>
</dbReference>
<dbReference type="RefSeq" id="WP_338608521.1">
    <property type="nucleotide sequence ID" value="NZ_CP146275.1"/>
</dbReference>
<keyword evidence="10 16" id="KW-0812">Transmembrane</keyword>
<keyword evidence="12" id="KW-0249">Electron transport</keyword>
<evidence type="ECO:0000256" key="7">
    <source>
        <dbReference type="ARBA" id="ARBA00022448"/>
    </source>
</evidence>
<keyword evidence="9" id="KW-0349">Heme</keyword>
<evidence type="ECO:0000256" key="6">
    <source>
        <dbReference type="ARBA" id="ARBA00019425"/>
    </source>
</evidence>
<evidence type="ECO:0000256" key="11">
    <source>
        <dbReference type="ARBA" id="ARBA00022723"/>
    </source>
</evidence>
<feature type="transmembrane region" description="Helical" evidence="16">
    <location>
        <begin position="47"/>
        <end position="68"/>
    </location>
</feature>
<keyword evidence="15 16" id="KW-0472">Membrane</keyword>
<keyword evidence="18" id="KW-1185">Reference proteome</keyword>
<gene>
    <name evidence="17" type="primary">sdhD</name>
    <name evidence="17" type="ORF">V6617_01070</name>
</gene>
<proteinExistence type="predicted"/>
<evidence type="ECO:0000256" key="5">
    <source>
        <dbReference type="ARBA" id="ARBA00011558"/>
    </source>
</evidence>